<reference evidence="1" key="1">
    <citation type="submission" date="2021-01" db="EMBL/GenBank/DDBJ databases">
        <authorList>
            <person name="Corre E."/>
            <person name="Pelletier E."/>
            <person name="Niang G."/>
            <person name="Scheremetjew M."/>
            <person name="Finn R."/>
            <person name="Kale V."/>
            <person name="Holt S."/>
            <person name="Cochrane G."/>
            <person name="Meng A."/>
            <person name="Brown T."/>
            <person name="Cohen L."/>
        </authorList>
    </citation>
    <scope>NUCLEOTIDE SEQUENCE</scope>
    <source>
        <strain evidence="1">CCMP1594</strain>
    </source>
</reference>
<name>A0A7S4LLK7_9EUGL</name>
<dbReference type="InterPro" id="IPR032710">
    <property type="entry name" value="NTF2-like_dom_sf"/>
</dbReference>
<dbReference type="Pfam" id="PF07080">
    <property type="entry name" value="DUF1348"/>
    <property type="match status" value="1"/>
</dbReference>
<dbReference type="Gene3D" id="3.10.450.50">
    <property type="match status" value="1"/>
</dbReference>
<proteinExistence type="predicted"/>
<organism evidence="1">
    <name type="scientific">Eutreptiella gymnastica</name>
    <dbReference type="NCBI Taxonomy" id="73025"/>
    <lineage>
        <taxon>Eukaryota</taxon>
        <taxon>Discoba</taxon>
        <taxon>Euglenozoa</taxon>
        <taxon>Euglenida</taxon>
        <taxon>Spirocuta</taxon>
        <taxon>Euglenophyceae</taxon>
        <taxon>Eutreptiales</taxon>
        <taxon>Eutreptiaceae</taxon>
        <taxon>Eutreptiella</taxon>
    </lineage>
</organism>
<dbReference type="PANTHER" id="PTHR31757:SF0">
    <property type="entry name" value="SLL0781 PROTEIN"/>
    <property type="match status" value="1"/>
</dbReference>
<sequence>MLLQSKCFALRLSHCGVLARAFYWSDGNRQQRPPLPPFSAETAAQKVRAAENAWNTRNPASVALAYTPDTRWRNRDQIFEGRAAVKHFLMEKWDKELQYRLVKELWCFTQARIGVRFAYEWHDSEGQWWRSYGNEMWEFTEDGLMAQRHASINDLRIAETERKLTWTPQGPRPDEFPGLTELGL</sequence>
<protein>
    <recommendedName>
        <fullName evidence="2">DUF1348 domain-containing protein</fullName>
    </recommendedName>
</protein>
<dbReference type="EMBL" id="HBJA01142788">
    <property type="protein sequence ID" value="CAE0837868.1"/>
    <property type="molecule type" value="Transcribed_RNA"/>
</dbReference>
<accession>A0A7S4LLK7</accession>
<dbReference type="InterPro" id="IPR009783">
    <property type="entry name" value="DUF1348"/>
</dbReference>
<dbReference type="AlphaFoldDB" id="A0A7S4LLK7"/>
<dbReference type="PANTHER" id="PTHR31757">
    <property type="entry name" value="SLL0781 PROTEIN"/>
    <property type="match status" value="1"/>
</dbReference>
<dbReference type="SUPFAM" id="SSF54427">
    <property type="entry name" value="NTF2-like"/>
    <property type="match status" value="1"/>
</dbReference>
<gene>
    <name evidence="1" type="ORF">EGYM00163_LOCUS49240</name>
</gene>
<evidence type="ECO:0000313" key="1">
    <source>
        <dbReference type="EMBL" id="CAE0837868.1"/>
    </source>
</evidence>
<evidence type="ECO:0008006" key="2">
    <source>
        <dbReference type="Google" id="ProtNLM"/>
    </source>
</evidence>